<dbReference type="InterPro" id="IPR020841">
    <property type="entry name" value="PKS_Beta-ketoAc_synthase_dom"/>
</dbReference>
<evidence type="ECO:0000313" key="19">
    <source>
        <dbReference type="EMBL" id="OIQ81853.1"/>
    </source>
</evidence>
<evidence type="ECO:0000256" key="13">
    <source>
        <dbReference type="ARBA" id="ARBA00023160"/>
    </source>
</evidence>
<dbReference type="Pfam" id="PF00109">
    <property type="entry name" value="ketoacyl-synt"/>
    <property type="match status" value="1"/>
</dbReference>
<dbReference type="GO" id="GO:0009877">
    <property type="term" value="P:nodulation"/>
    <property type="evidence" value="ECO:0007669"/>
    <property type="project" value="UniProtKB-KW"/>
</dbReference>
<comment type="function">
    <text evidence="15">Proposed to synthesize NOD factor fatty acyl chain. Involved in the synthesis of a highly unsaturated fatty acid moiety, which forms part of a lipo-oligosaccharide that is responsible for host specificity.</text>
</comment>
<evidence type="ECO:0000256" key="4">
    <source>
        <dbReference type="ARBA" id="ARBA00022475"/>
    </source>
</evidence>
<organism evidence="19">
    <name type="scientific">mine drainage metagenome</name>
    <dbReference type="NCBI Taxonomy" id="410659"/>
    <lineage>
        <taxon>unclassified sequences</taxon>
        <taxon>metagenomes</taxon>
        <taxon>ecological metagenomes</taxon>
    </lineage>
</organism>
<evidence type="ECO:0000256" key="14">
    <source>
        <dbReference type="ARBA" id="ARBA00023315"/>
    </source>
</evidence>
<name>A0A1J5R113_9ZZZZ</name>
<dbReference type="InterPro" id="IPR014030">
    <property type="entry name" value="Ketoacyl_synth_N"/>
</dbReference>
<protein>
    <recommendedName>
        <fullName evidence="16">Nodulation protein E</fullName>
    </recommendedName>
    <alternativeName>
        <fullName evidence="17">Host-specificity of nodulation protein B</fullName>
    </alternativeName>
</protein>
<evidence type="ECO:0000256" key="5">
    <source>
        <dbReference type="ARBA" id="ARBA00022516"/>
    </source>
</evidence>
<evidence type="ECO:0000256" key="11">
    <source>
        <dbReference type="ARBA" id="ARBA00023098"/>
    </source>
</evidence>
<keyword evidence="12" id="KW-0472">Membrane</keyword>
<evidence type="ECO:0000256" key="10">
    <source>
        <dbReference type="ARBA" id="ARBA00022989"/>
    </source>
</evidence>
<keyword evidence="14 19" id="KW-0012">Acyltransferase</keyword>
<dbReference type="PANTHER" id="PTHR11712">
    <property type="entry name" value="POLYKETIDE SYNTHASE-RELATED"/>
    <property type="match status" value="1"/>
</dbReference>
<keyword evidence="7 19" id="KW-0808">Transferase</keyword>
<dbReference type="GO" id="GO:0005886">
    <property type="term" value="C:plasma membrane"/>
    <property type="evidence" value="ECO:0007669"/>
    <property type="project" value="UniProtKB-SubCell"/>
</dbReference>
<dbReference type="GO" id="GO:0006633">
    <property type="term" value="P:fatty acid biosynthetic process"/>
    <property type="evidence" value="ECO:0007669"/>
    <property type="project" value="UniProtKB-KW"/>
</dbReference>
<reference evidence="19" key="1">
    <citation type="submission" date="2016-10" db="EMBL/GenBank/DDBJ databases">
        <title>Sequence of Gallionella enrichment culture.</title>
        <authorList>
            <person name="Poehlein A."/>
            <person name="Muehling M."/>
            <person name="Daniel R."/>
        </authorList>
    </citation>
    <scope>NUCLEOTIDE SEQUENCE</scope>
</reference>
<dbReference type="FunFam" id="3.40.47.10:FF:000018">
    <property type="entry name" value="3-oxoacyl-[acyl-carrier-protein] synthase 2"/>
    <property type="match status" value="1"/>
</dbReference>
<keyword evidence="6" id="KW-0997">Cell inner membrane</keyword>
<dbReference type="CDD" id="cd00834">
    <property type="entry name" value="KAS_I_II"/>
    <property type="match status" value="1"/>
</dbReference>
<dbReference type="GO" id="GO:0004315">
    <property type="term" value="F:3-oxoacyl-[acyl-carrier-protein] synthase activity"/>
    <property type="evidence" value="ECO:0007669"/>
    <property type="project" value="InterPro"/>
</dbReference>
<dbReference type="InterPro" id="IPR000794">
    <property type="entry name" value="Beta-ketoacyl_synthase"/>
</dbReference>
<dbReference type="SMART" id="SM00825">
    <property type="entry name" value="PKS_KS"/>
    <property type="match status" value="1"/>
</dbReference>
<keyword evidence="4" id="KW-1003">Cell membrane</keyword>
<evidence type="ECO:0000256" key="9">
    <source>
        <dbReference type="ARBA" id="ARBA00022832"/>
    </source>
</evidence>
<evidence type="ECO:0000256" key="7">
    <source>
        <dbReference type="ARBA" id="ARBA00022679"/>
    </source>
</evidence>
<dbReference type="NCBIfam" id="NF005589">
    <property type="entry name" value="PRK07314.1"/>
    <property type="match status" value="1"/>
</dbReference>
<dbReference type="AlphaFoldDB" id="A0A1J5R113"/>
<sequence length="409" mass="43075">MQCRRVVVTGLGVVSPLGNDPESFFSGLMAGKSGIRRIETDFVEALDAQLAGWVADFDPLAHFPKNKAATMDRVTQFAVVASQQAVADSGLDLEAEDRERIGVHLGTGMGGSASVEEGYVRLYRDQASRLKPFTVLMAMNNAASAQVALEHKLTGPDLTFSTACSSSAIAIGEAARQIRHGYADVMLAGGSEALLTFGTIKAWEALRTLAAEDQENPSASCKPFSANRSGLVLGEGAGMVVLEDMERAVARGAHIYAEIIGYGSSNDSGHITQPSVEGQARAMRRALAEAGIASDQLDYINAHGTGTKLNDVIETAAIREVCGTAVPVSSTKSMTGHLMGASGAVEFVACMMALEQQALPPTAHLAIPDPECDLDYIPNVGRRNVRVRTVMSNSFAFGGTSGVLIARKV</sequence>
<evidence type="ECO:0000256" key="15">
    <source>
        <dbReference type="ARBA" id="ARBA00037576"/>
    </source>
</evidence>
<dbReference type="PROSITE" id="PS52004">
    <property type="entry name" value="KS3_2"/>
    <property type="match status" value="1"/>
</dbReference>
<feature type="domain" description="Ketosynthase family 3 (KS3)" evidence="18">
    <location>
        <begin position="3"/>
        <end position="408"/>
    </location>
</feature>
<dbReference type="EMBL" id="MLJW01000872">
    <property type="protein sequence ID" value="OIQ81853.1"/>
    <property type="molecule type" value="Genomic_DNA"/>
</dbReference>
<evidence type="ECO:0000256" key="6">
    <source>
        <dbReference type="ARBA" id="ARBA00022519"/>
    </source>
</evidence>
<dbReference type="InterPro" id="IPR014031">
    <property type="entry name" value="Ketoacyl_synth_C"/>
</dbReference>
<dbReference type="InterPro" id="IPR017568">
    <property type="entry name" value="3-oxoacyl-ACP_synth-2"/>
</dbReference>
<dbReference type="Gene3D" id="3.40.47.10">
    <property type="match status" value="1"/>
</dbReference>
<dbReference type="Pfam" id="PF02801">
    <property type="entry name" value="Ketoacyl-synt_C"/>
    <property type="match status" value="1"/>
</dbReference>
<dbReference type="SUPFAM" id="SSF53901">
    <property type="entry name" value="Thiolase-like"/>
    <property type="match status" value="2"/>
</dbReference>
<keyword evidence="9" id="KW-0276">Fatty acid metabolism</keyword>
<dbReference type="PANTHER" id="PTHR11712:SF352">
    <property type="entry name" value="3-OXOACYL-[ACYL-CARRIER-PROTEIN] SYNTHASE"/>
    <property type="match status" value="1"/>
</dbReference>
<keyword evidence="3" id="KW-0536">Nodulation</keyword>
<gene>
    <name evidence="19" type="primary">fabF_30</name>
    <name evidence="19" type="ORF">GALL_363660</name>
</gene>
<keyword evidence="5" id="KW-0444">Lipid biosynthesis</keyword>
<evidence type="ECO:0000256" key="3">
    <source>
        <dbReference type="ARBA" id="ARBA00022458"/>
    </source>
</evidence>
<dbReference type="InterPro" id="IPR016039">
    <property type="entry name" value="Thiolase-like"/>
</dbReference>
<comment type="similarity">
    <text evidence="2">Belongs to the thiolase-like superfamily. Beta-ketoacyl-ACP synthases family.</text>
</comment>
<comment type="subcellular location">
    <subcellularLocation>
        <location evidence="1">Cell inner membrane</location>
    </subcellularLocation>
</comment>
<evidence type="ECO:0000256" key="12">
    <source>
        <dbReference type="ARBA" id="ARBA00023136"/>
    </source>
</evidence>
<keyword evidence="11" id="KW-0443">Lipid metabolism</keyword>
<evidence type="ECO:0000256" key="8">
    <source>
        <dbReference type="ARBA" id="ARBA00022692"/>
    </source>
</evidence>
<dbReference type="PIRSF" id="PIRSF000447">
    <property type="entry name" value="KAS_II"/>
    <property type="match status" value="1"/>
</dbReference>
<evidence type="ECO:0000256" key="16">
    <source>
        <dbReference type="ARBA" id="ARBA00039445"/>
    </source>
</evidence>
<keyword evidence="10" id="KW-1133">Transmembrane helix</keyword>
<keyword evidence="13" id="KW-0275">Fatty acid biosynthesis</keyword>
<dbReference type="PROSITE" id="PS00606">
    <property type="entry name" value="KS3_1"/>
    <property type="match status" value="1"/>
</dbReference>
<keyword evidence="8" id="KW-0812">Transmembrane</keyword>
<evidence type="ECO:0000256" key="17">
    <source>
        <dbReference type="ARBA" id="ARBA00041756"/>
    </source>
</evidence>
<evidence type="ECO:0000259" key="18">
    <source>
        <dbReference type="PROSITE" id="PS52004"/>
    </source>
</evidence>
<evidence type="ECO:0000256" key="1">
    <source>
        <dbReference type="ARBA" id="ARBA00004533"/>
    </source>
</evidence>
<accession>A0A1J5R113</accession>
<dbReference type="InterPro" id="IPR018201">
    <property type="entry name" value="Ketoacyl_synth_AS"/>
</dbReference>
<evidence type="ECO:0000256" key="2">
    <source>
        <dbReference type="ARBA" id="ARBA00008467"/>
    </source>
</evidence>
<comment type="caution">
    <text evidence="19">The sequence shown here is derived from an EMBL/GenBank/DDBJ whole genome shotgun (WGS) entry which is preliminary data.</text>
</comment>
<proteinExistence type="inferred from homology"/>